<evidence type="ECO:0000256" key="2">
    <source>
        <dbReference type="ARBA" id="ARBA00022692"/>
    </source>
</evidence>
<dbReference type="Proteomes" id="UP000017090">
    <property type="component" value="Unassembled WGS sequence"/>
</dbReference>
<dbReference type="RefSeq" id="WP_023053979.1">
    <property type="nucleotide sequence ID" value="NZ_AWXA01000041.1"/>
</dbReference>
<feature type="transmembrane region" description="Helical" evidence="5">
    <location>
        <begin position="20"/>
        <end position="41"/>
    </location>
</feature>
<dbReference type="GO" id="GO:0000271">
    <property type="term" value="P:polysaccharide biosynthetic process"/>
    <property type="evidence" value="ECO:0007669"/>
    <property type="project" value="InterPro"/>
</dbReference>
<feature type="transmembrane region" description="Helical" evidence="5">
    <location>
        <begin position="95"/>
        <end position="114"/>
    </location>
</feature>
<name>U7UH64_9FIRM</name>
<evidence type="ECO:0000313" key="7">
    <source>
        <dbReference type="EMBL" id="ERT58680.1"/>
    </source>
</evidence>
<reference evidence="7 8" key="1">
    <citation type="submission" date="2013-09" db="EMBL/GenBank/DDBJ databases">
        <authorList>
            <person name="Durkin A.S."/>
            <person name="Haft D.R."/>
            <person name="McCorrison J."/>
            <person name="Torralba M."/>
            <person name="Gillis M."/>
            <person name="Haft D.H."/>
            <person name="Methe B."/>
            <person name="Sutton G."/>
            <person name="Nelson K.E."/>
        </authorList>
    </citation>
    <scope>NUCLEOTIDE SEQUENCE [LARGE SCALE GENOMIC DNA]</scope>
    <source>
        <strain evidence="7 8">BV3C16-1</strain>
    </source>
</reference>
<dbReference type="InterPro" id="IPR007267">
    <property type="entry name" value="GtrA_DPMS_TM"/>
</dbReference>
<dbReference type="eggNOG" id="COG2246">
    <property type="taxonomic scope" value="Bacteria"/>
</dbReference>
<evidence type="ECO:0000256" key="5">
    <source>
        <dbReference type="SAM" id="Phobius"/>
    </source>
</evidence>
<comment type="subcellular location">
    <subcellularLocation>
        <location evidence="1">Membrane</location>
        <topology evidence="1">Multi-pass membrane protein</topology>
    </subcellularLocation>
</comment>
<keyword evidence="4 5" id="KW-0472">Membrane</keyword>
<proteinExistence type="predicted"/>
<dbReference type="OrthoDB" id="9807815at2"/>
<comment type="caution">
    <text evidence="7">The sequence shown here is derived from an EMBL/GenBank/DDBJ whole genome shotgun (WGS) entry which is preliminary data.</text>
</comment>
<evidence type="ECO:0000256" key="4">
    <source>
        <dbReference type="ARBA" id="ARBA00023136"/>
    </source>
</evidence>
<sequence length="149" mass="17128">MREKRIFGRDYTNNEYMKVFLYLVIGGSAAILEWILFYVILRCIDGFYGTVFPTYHVLAATTAAFTLSTCYHYVMGNIFVFDSGSRYRKKAEISLVFLVSTIGLLWNLLLMWIFTAPALLGLPPVPSKILASAIVTVWNYLSRKKWVFK</sequence>
<dbReference type="GO" id="GO:0016020">
    <property type="term" value="C:membrane"/>
    <property type="evidence" value="ECO:0007669"/>
    <property type="project" value="UniProtKB-SubCell"/>
</dbReference>
<dbReference type="STRING" id="1111454.HMPREF1250_1842"/>
<dbReference type="Pfam" id="PF04138">
    <property type="entry name" value="GtrA_DPMS_TM"/>
    <property type="match status" value="1"/>
</dbReference>
<dbReference type="EMBL" id="AWXA01000041">
    <property type="protein sequence ID" value="ERT58680.1"/>
    <property type="molecule type" value="Genomic_DNA"/>
</dbReference>
<feature type="transmembrane region" description="Helical" evidence="5">
    <location>
        <begin position="53"/>
        <end position="74"/>
    </location>
</feature>
<dbReference type="AlphaFoldDB" id="U7UH64"/>
<accession>U7UH64</accession>
<evidence type="ECO:0000256" key="1">
    <source>
        <dbReference type="ARBA" id="ARBA00004141"/>
    </source>
</evidence>
<dbReference type="PATRIC" id="fig|1111454.3.peg.1509"/>
<gene>
    <name evidence="7" type="ORF">HMPREF1250_1842</name>
</gene>
<organism evidence="7 8">
    <name type="scientific">Megasphaera vaginalis</name>
    <name type="common">ex Srinivasan et al. 2021</name>
    <dbReference type="NCBI Taxonomy" id="1111454"/>
    <lineage>
        <taxon>Bacteria</taxon>
        <taxon>Bacillati</taxon>
        <taxon>Bacillota</taxon>
        <taxon>Negativicutes</taxon>
        <taxon>Veillonellales</taxon>
        <taxon>Veillonellaceae</taxon>
        <taxon>Megasphaera</taxon>
    </lineage>
</organism>
<keyword evidence="2 5" id="KW-0812">Transmembrane</keyword>
<keyword evidence="3 5" id="KW-1133">Transmembrane helix</keyword>
<evidence type="ECO:0000313" key="8">
    <source>
        <dbReference type="Proteomes" id="UP000017090"/>
    </source>
</evidence>
<keyword evidence="8" id="KW-1185">Reference proteome</keyword>
<feature type="transmembrane region" description="Helical" evidence="5">
    <location>
        <begin position="120"/>
        <end position="141"/>
    </location>
</feature>
<feature type="domain" description="GtrA/DPMS transmembrane" evidence="6">
    <location>
        <begin position="22"/>
        <end position="148"/>
    </location>
</feature>
<evidence type="ECO:0000256" key="3">
    <source>
        <dbReference type="ARBA" id="ARBA00022989"/>
    </source>
</evidence>
<evidence type="ECO:0000259" key="6">
    <source>
        <dbReference type="Pfam" id="PF04138"/>
    </source>
</evidence>
<protein>
    <submittedName>
        <fullName evidence="7">GtrA-like protein</fullName>
    </submittedName>
</protein>